<reference evidence="1 2" key="1">
    <citation type="submission" date="2015-07" db="EMBL/GenBank/DDBJ databases">
        <title>The genome of Dufourea novaeangliae.</title>
        <authorList>
            <person name="Pan H."/>
            <person name="Kapheim K."/>
        </authorList>
    </citation>
    <scope>NUCLEOTIDE SEQUENCE [LARGE SCALE GENOMIC DNA]</scope>
    <source>
        <strain evidence="1">0120121106</strain>
        <tissue evidence="1">Whole body</tissue>
    </source>
</reference>
<dbReference type="OrthoDB" id="412780at2759"/>
<evidence type="ECO:0000313" key="2">
    <source>
        <dbReference type="Proteomes" id="UP000076502"/>
    </source>
</evidence>
<evidence type="ECO:0000313" key="1">
    <source>
        <dbReference type="EMBL" id="KZC04531.1"/>
    </source>
</evidence>
<dbReference type="SUPFAM" id="SSF50814">
    <property type="entry name" value="Lipocalins"/>
    <property type="match status" value="1"/>
</dbReference>
<accession>A0A154NY73</accession>
<sequence>MVQIAGKYQYISNENFEEFVNAMGQKEMAAPFLVSKPVVEISQNGDQWTVVISSDEKSSSTTFKLNEPYEECLPSFDRKFPVSHGIILYLDLRVY</sequence>
<proteinExistence type="predicted"/>
<gene>
    <name evidence="1" type="ORF">WN55_00606</name>
</gene>
<protein>
    <submittedName>
        <fullName evidence="1">Cellular retinoic acid-binding protein 1</fullName>
    </submittedName>
</protein>
<dbReference type="InterPro" id="IPR012674">
    <property type="entry name" value="Calycin"/>
</dbReference>
<keyword evidence="2" id="KW-1185">Reference proteome</keyword>
<name>A0A154NY73_DUFNO</name>
<dbReference type="Proteomes" id="UP000076502">
    <property type="component" value="Unassembled WGS sequence"/>
</dbReference>
<dbReference type="Gene3D" id="2.40.128.20">
    <property type="match status" value="1"/>
</dbReference>
<organism evidence="1 2">
    <name type="scientific">Dufourea novaeangliae</name>
    <name type="common">Sweat bee</name>
    <dbReference type="NCBI Taxonomy" id="178035"/>
    <lineage>
        <taxon>Eukaryota</taxon>
        <taxon>Metazoa</taxon>
        <taxon>Ecdysozoa</taxon>
        <taxon>Arthropoda</taxon>
        <taxon>Hexapoda</taxon>
        <taxon>Insecta</taxon>
        <taxon>Pterygota</taxon>
        <taxon>Neoptera</taxon>
        <taxon>Endopterygota</taxon>
        <taxon>Hymenoptera</taxon>
        <taxon>Apocrita</taxon>
        <taxon>Aculeata</taxon>
        <taxon>Apoidea</taxon>
        <taxon>Anthophila</taxon>
        <taxon>Halictidae</taxon>
        <taxon>Rophitinae</taxon>
        <taxon>Dufourea</taxon>
    </lineage>
</organism>
<dbReference type="AlphaFoldDB" id="A0A154NY73"/>
<dbReference type="EMBL" id="KQ434782">
    <property type="protein sequence ID" value="KZC04531.1"/>
    <property type="molecule type" value="Genomic_DNA"/>
</dbReference>
<dbReference type="STRING" id="178035.A0A154NY73"/>